<comment type="subcellular location">
    <subcellularLocation>
        <location evidence="1">Membrane</location>
        <topology evidence="1">Multi-pass membrane protein</topology>
    </subcellularLocation>
</comment>
<dbReference type="InterPro" id="IPR032808">
    <property type="entry name" value="DoxX"/>
</dbReference>
<comment type="caution">
    <text evidence="6">The sequence shown here is derived from an EMBL/GenBank/DDBJ whole genome shotgun (WGS) entry which is preliminary data.</text>
</comment>
<dbReference type="OrthoDB" id="3385086at2"/>
<protein>
    <recommendedName>
        <fullName evidence="8">DoxX family protein</fullName>
    </recommendedName>
</protein>
<organism evidence="6 7">
    <name type="scientific">Siphonobacter curvatus</name>
    <dbReference type="NCBI Taxonomy" id="2094562"/>
    <lineage>
        <taxon>Bacteria</taxon>
        <taxon>Pseudomonadati</taxon>
        <taxon>Bacteroidota</taxon>
        <taxon>Cytophagia</taxon>
        <taxon>Cytophagales</taxon>
        <taxon>Cytophagaceae</taxon>
        <taxon>Siphonobacter</taxon>
    </lineage>
</organism>
<evidence type="ECO:0000256" key="5">
    <source>
        <dbReference type="SAM" id="Phobius"/>
    </source>
</evidence>
<keyword evidence="2 5" id="KW-0812">Transmembrane</keyword>
<dbReference type="Pfam" id="PF13564">
    <property type="entry name" value="DoxX_2"/>
    <property type="match status" value="1"/>
</dbReference>
<name>A0A2S7IK32_9BACT</name>
<dbReference type="RefSeq" id="WP_104714535.1">
    <property type="nucleotide sequence ID" value="NZ_PTRA01000002.1"/>
</dbReference>
<gene>
    <name evidence="6" type="ORF">C5O19_16650</name>
</gene>
<sequence>MKKNRILHVTLWLIQLMLAASLLWAASMKLFQPLDTLAAMWPWTNQVPRSLVTLTGMVDVLGALGLVLPMLVNVKPALTPLAAVGVILLMITASIFHIARGEVSLIGVNVIFTLLAAGVAWGRWTKVPIRSFL</sequence>
<evidence type="ECO:0000313" key="7">
    <source>
        <dbReference type="Proteomes" id="UP000239590"/>
    </source>
</evidence>
<dbReference type="AlphaFoldDB" id="A0A2S7IK32"/>
<feature type="transmembrane region" description="Helical" evidence="5">
    <location>
        <begin position="78"/>
        <end position="99"/>
    </location>
</feature>
<keyword evidence="4 5" id="KW-0472">Membrane</keyword>
<evidence type="ECO:0008006" key="8">
    <source>
        <dbReference type="Google" id="ProtNLM"/>
    </source>
</evidence>
<evidence type="ECO:0000256" key="2">
    <source>
        <dbReference type="ARBA" id="ARBA00022692"/>
    </source>
</evidence>
<evidence type="ECO:0000256" key="1">
    <source>
        <dbReference type="ARBA" id="ARBA00004141"/>
    </source>
</evidence>
<reference evidence="7" key="1">
    <citation type="submission" date="2018-02" db="EMBL/GenBank/DDBJ databases">
        <title>Genome sequencing of Solimonas sp. HR-BB.</title>
        <authorList>
            <person name="Lee Y."/>
            <person name="Jeon C.O."/>
        </authorList>
    </citation>
    <scope>NUCLEOTIDE SEQUENCE [LARGE SCALE GENOMIC DNA]</scope>
    <source>
        <strain evidence="7">HR-U</strain>
    </source>
</reference>
<dbReference type="EMBL" id="PTRA01000002">
    <property type="protein sequence ID" value="PQA56961.1"/>
    <property type="molecule type" value="Genomic_DNA"/>
</dbReference>
<dbReference type="Proteomes" id="UP000239590">
    <property type="component" value="Unassembled WGS sequence"/>
</dbReference>
<feature type="transmembrane region" description="Helical" evidence="5">
    <location>
        <begin position="105"/>
        <end position="124"/>
    </location>
</feature>
<feature type="transmembrane region" description="Helical" evidence="5">
    <location>
        <begin position="49"/>
        <end position="71"/>
    </location>
</feature>
<evidence type="ECO:0000256" key="3">
    <source>
        <dbReference type="ARBA" id="ARBA00022989"/>
    </source>
</evidence>
<accession>A0A2S7IK32</accession>
<evidence type="ECO:0000256" key="4">
    <source>
        <dbReference type="ARBA" id="ARBA00023136"/>
    </source>
</evidence>
<evidence type="ECO:0000313" key="6">
    <source>
        <dbReference type="EMBL" id="PQA56961.1"/>
    </source>
</evidence>
<keyword evidence="3 5" id="KW-1133">Transmembrane helix</keyword>
<keyword evidence="7" id="KW-1185">Reference proteome</keyword>
<proteinExistence type="predicted"/>
<dbReference type="GO" id="GO:0016020">
    <property type="term" value="C:membrane"/>
    <property type="evidence" value="ECO:0007669"/>
    <property type="project" value="UniProtKB-SubCell"/>
</dbReference>